<organism evidence="2 3">
    <name type="scientific">Delftia phage PhiW-14</name>
    <name type="common">Deftia acidovorans bacteriophage phiW-14</name>
    <dbReference type="NCBI Taxonomy" id="665032"/>
    <lineage>
        <taxon>Viruses</taxon>
        <taxon>Duplodnaviria</taxon>
        <taxon>Heunggongvirae</taxon>
        <taxon>Uroviricota</taxon>
        <taxon>Caudoviricetes</taxon>
        <taxon>Ionavirus</taxon>
        <taxon>Ionavirus W14</taxon>
    </lineage>
</organism>
<keyword evidence="1" id="KW-1133">Transmembrane helix</keyword>
<reference evidence="3" key="1">
    <citation type="submission" date="2009-07" db="EMBL/GenBank/DDBJ databases">
        <authorList>
            <person name="Kropinski A.M."/>
            <person name="Villegas A."/>
            <person name="Lingohr E.J."/>
        </authorList>
    </citation>
    <scope>NUCLEOTIDE SEQUENCE [LARGE SCALE GENOMIC DNA]</scope>
</reference>
<dbReference type="KEGG" id="vg:8684073"/>
<evidence type="ECO:0000313" key="2">
    <source>
        <dbReference type="EMBL" id="ACV50147.1"/>
    </source>
</evidence>
<protein>
    <submittedName>
        <fullName evidence="2">Uncharacterized protein</fullName>
    </submittedName>
</protein>
<keyword evidence="3" id="KW-1185">Reference proteome</keyword>
<name>C9DG96_BPW14</name>
<keyword evidence="1" id="KW-0472">Membrane</keyword>
<keyword evidence="1" id="KW-0812">Transmembrane</keyword>
<gene>
    <name evidence="2" type="primary">125</name>
</gene>
<dbReference type="GeneID" id="8684073"/>
<dbReference type="RefSeq" id="YP_003358979.1">
    <property type="nucleotide sequence ID" value="NC_013697.1"/>
</dbReference>
<sequence length="63" mass="7145">MVESVILTILATGGWFFYCTVCSLERGLNVITVFKTIFYLYMACMLLAIGGLTAYQHYLDMYA</sequence>
<dbReference type="Proteomes" id="UP000008986">
    <property type="component" value="Segment"/>
</dbReference>
<feature type="transmembrane region" description="Helical" evidence="1">
    <location>
        <begin position="6"/>
        <end position="24"/>
    </location>
</feature>
<dbReference type="EMBL" id="GQ357915">
    <property type="protein sequence ID" value="ACV50147.1"/>
    <property type="molecule type" value="Genomic_DNA"/>
</dbReference>
<feature type="transmembrane region" description="Helical" evidence="1">
    <location>
        <begin position="36"/>
        <end position="58"/>
    </location>
</feature>
<evidence type="ECO:0000256" key="1">
    <source>
        <dbReference type="SAM" id="Phobius"/>
    </source>
</evidence>
<accession>C9DG96</accession>
<proteinExistence type="predicted"/>
<organismHost>
    <name type="scientific">Delftia acidovorans</name>
    <name type="common">Pseudomonas acidovorans</name>
    <name type="synonym">Comamonas acidovorans</name>
    <dbReference type="NCBI Taxonomy" id="80866"/>
</organismHost>
<evidence type="ECO:0000313" key="3">
    <source>
        <dbReference type="Proteomes" id="UP000008986"/>
    </source>
</evidence>